<protein>
    <submittedName>
        <fullName evidence="3">S-layer homology domain-containing protein</fullName>
    </submittedName>
</protein>
<feature type="domain" description="SLH" evidence="2">
    <location>
        <begin position="32"/>
        <end position="95"/>
    </location>
</feature>
<evidence type="ECO:0000313" key="3">
    <source>
        <dbReference type="EMBL" id="MCY9518944.1"/>
    </source>
</evidence>
<comment type="caution">
    <text evidence="3">The sequence shown here is derived from an EMBL/GenBank/DDBJ whole genome shotgun (WGS) entry which is preliminary data.</text>
</comment>
<evidence type="ECO:0000259" key="2">
    <source>
        <dbReference type="PROSITE" id="PS51272"/>
    </source>
</evidence>
<reference evidence="3 4" key="1">
    <citation type="submission" date="2022-05" db="EMBL/GenBank/DDBJ databases">
        <title>Genome Sequencing of Bee-Associated Microbes.</title>
        <authorList>
            <person name="Dunlap C."/>
        </authorList>
    </citation>
    <scope>NUCLEOTIDE SEQUENCE [LARGE SCALE GENOMIC DNA]</scope>
    <source>
        <strain evidence="3 4">NRRL NRS-1438</strain>
    </source>
</reference>
<keyword evidence="4" id="KW-1185">Reference proteome</keyword>
<dbReference type="PROSITE" id="PS51272">
    <property type="entry name" value="SLH"/>
    <property type="match status" value="1"/>
</dbReference>
<proteinExistence type="predicted"/>
<accession>A0ABT4DNL7</accession>
<evidence type="ECO:0000313" key="4">
    <source>
        <dbReference type="Proteomes" id="UP001207626"/>
    </source>
</evidence>
<feature type="signal peptide" evidence="1">
    <location>
        <begin position="1"/>
        <end position="30"/>
    </location>
</feature>
<feature type="chain" id="PRO_5046742878" evidence="1">
    <location>
        <begin position="31"/>
        <end position="212"/>
    </location>
</feature>
<gene>
    <name evidence="3" type="ORF">M5X09_04520</name>
</gene>
<dbReference type="RefSeq" id="WP_087435100.1">
    <property type="nucleotide sequence ID" value="NZ_JAMDLV010000005.1"/>
</dbReference>
<dbReference type="Proteomes" id="UP001207626">
    <property type="component" value="Unassembled WGS sequence"/>
</dbReference>
<name>A0ABT4DNL7_9BACL</name>
<keyword evidence="1" id="KW-0732">Signal</keyword>
<evidence type="ECO:0000256" key="1">
    <source>
        <dbReference type="SAM" id="SignalP"/>
    </source>
</evidence>
<dbReference type="InterPro" id="IPR001119">
    <property type="entry name" value="SLH_dom"/>
</dbReference>
<organism evidence="3 4">
    <name type="scientific">Paenibacillus apiarius</name>
    <dbReference type="NCBI Taxonomy" id="46240"/>
    <lineage>
        <taxon>Bacteria</taxon>
        <taxon>Bacillati</taxon>
        <taxon>Bacillota</taxon>
        <taxon>Bacilli</taxon>
        <taxon>Bacillales</taxon>
        <taxon>Paenibacillaceae</taxon>
        <taxon>Paenibacillus</taxon>
    </lineage>
</organism>
<dbReference type="Pfam" id="PF00395">
    <property type="entry name" value="SLH"/>
    <property type="match status" value="1"/>
</dbReference>
<sequence length="212" mass="22775">MKTTAFSKAAAAATIIISLIGAAAPQALHAAGAVSFADGTQGAWYEAAVQWGLSQGVVTGYADGSFKPNKTVTEAEFLAMLLRTFEPNLTTGQNQIWSDAYYEKAKEMNYPVKSYTDVEPRNKTILRQQVAELLAAAEGVNFKGDDAIHYTLAFGLANGSDPNQMSITSFNGDKELTRAEALQFVKNLYEYGIGGLLERPQEPTNPASLPAI</sequence>
<dbReference type="EMBL" id="JAMDLW010000004">
    <property type="protein sequence ID" value="MCY9518944.1"/>
    <property type="molecule type" value="Genomic_DNA"/>
</dbReference>